<dbReference type="AlphaFoldDB" id="A0ABD0LQA8"/>
<reference evidence="10 11" key="1">
    <citation type="journal article" date="2023" name="Sci. Data">
        <title>Genome assembly of the Korean intertidal mud-creeper Batillaria attramentaria.</title>
        <authorList>
            <person name="Patra A.K."/>
            <person name="Ho P.T."/>
            <person name="Jun S."/>
            <person name="Lee S.J."/>
            <person name="Kim Y."/>
            <person name="Won Y.J."/>
        </authorList>
    </citation>
    <scope>NUCLEOTIDE SEQUENCE [LARGE SCALE GENOMIC DNA]</scope>
    <source>
        <strain evidence="10">Wonlab-2016</strain>
    </source>
</reference>
<proteinExistence type="inferred from homology"/>
<dbReference type="InterPro" id="IPR042307">
    <property type="entry name" value="Reeler_sf"/>
</dbReference>
<dbReference type="InterPro" id="IPR051237">
    <property type="entry name" value="Ferric-chelate_Red/DefProt"/>
</dbReference>
<comment type="similarity">
    <text evidence="2">Belongs to the insect defense protein family.</text>
</comment>
<keyword evidence="3" id="KW-0964">Secreted</keyword>
<evidence type="ECO:0000259" key="9">
    <source>
        <dbReference type="PROSITE" id="PS51019"/>
    </source>
</evidence>
<dbReference type="Pfam" id="PF02014">
    <property type="entry name" value="Reeler"/>
    <property type="match status" value="1"/>
</dbReference>
<keyword evidence="11" id="KW-1185">Reference proteome</keyword>
<evidence type="ECO:0000256" key="6">
    <source>
        <dbReference type="ARBA" id="ARBA00022729"/>
    </source>
</evidence>
<dbReference type="PANTHER" id="PTHR45828:SF9">
    <property type="entry name" value="CELL WALL INTEGRITY AND STRESS RESPONSE COMPONENT 4-LIKE-RELATED"/>
    <property type="match status" value="1"/>
</dbReference>
<comment type="subcellular location">
    <subcellularLocation>
        <location evidence="1">Secreted</location>
    </subcellularLocation>
</comment>
<evidence type="ECO:0000256" key="7">
    <source>
        <dbReference type="ARBA" id="ARBA00022859"/>
    </source>
</evidence>
<keyword evidence="7" id="KW-0391">Immunity</keyword>
<accession>A0ABD0LQA8</accession>
<gene>
    <name evidence="10" type="ORF">BaRGS_00006960</name>
</gene>
<dbReference type="GO" id="GO:0042742">
    <property type="term" value="P:defense response to bacterium"/>
    <property type="evidence" value="ECO:0007669"/>
    <property type="project" value="UniProtKB-KW"/>
</dbReference>
<keyword evidence="4" id="KW-0929">Antimicrobial</keyword>
<keyword evidence="5" id="KW-0399">Innate immunity</keyword>
<evidence type="ECO:0000256" key="2">
    <source>
        <dbReference type="ARBA" id="ARBA00008501"/>
    </source>
</evidence>
<keyword evidence="8" id="KW-0044">Antibiotic</keyword>
<dbReference type="CDD" id="cd08544">
    <property type="entry name" value="Reeler"/>
    <property type="match status" value="1"/>
</dbReference>
<dbReference type="PROSITE" id="PS51019">
    <property type="entry name" value="REELIN"/>
    <property type="match status" value="1"/>
</dbReference>
<evidence type="ECO:0000256" key="8">
    <source>
        <dbReference type="ARBA" id="ARBA00023022"/>
    </source>
</evidence>
<dbReference type="Gene3D" id="2.60.40.4060">
    <property type="entry name" value="Reeler domain"/>
    <property type="match status" value="1"/>
</dbReference>
<feature type="domain" description="Reelin" evidence="9">
    <location>
        <begin position="15"/>
        <end position="173"/>
    </location>
</feature>
<evidence type="ECO:0000313" key="11">
    <source>
        <dbReference type="Proteomes" id="UP001519460"/>
    </source>
</evidence>
<dbReference type="GO" id="GO:0005576">
    <property type="term" value="C:extracellular region"/>
    <property type="evidence" value="ECO:0007669"/>
    <property type="project" value="UniProtKB-SubCell"/>
</dbReference>
<dbReference type="Proteomes" id="UP001519460">
    <property type="component" value="Unassembled WGS sequence"/>
</dbReference>
<evidence type="ECO:0000256" key="1">
    <source>
        <dbReference type="ARBA" id="ARBA00004613"/>
    </source>
</evidence>
<evidence type="ECO:0000256" key="5">
    <source>
        <dbReference type="ARBA" id="ARBA00022588"/>
    </source>
</evidence>
<evidence type="ECO:0000256" key="3">
    <source>
        <dbReference type="ARBA" id="ARBA00022525"/>
    </source>
</evidence>
<organism evidence="10 11">
    <name type="scientific">Batillaria attramentaria</name>
    <dbReference type="NCBI Taxonomy" id="370345"/>
    <lineage>
        <taxon>Eukaryota</taxon>
        <taxon>Metazoa</taxon>
        <taxon>Spiralia</taxon>
        <taxon>Lophotrochozoa</taxon>
        <taxon>Mollusca</taxon>
        <taxon>Gastropoda</taxon>
        <taxon>Caenogastropoda</taxon>
        <taxon>Sorbeoconcha</taxon>
        <taxon>Cerithioidea</taxon>
        <taxon>Batillariidae</taxon>
        <taxon>Batillaria</taxon>
    </lineage>
</organism>
<evidence type="ECO:0000256" key="4">
    <source>
        <dbReference type="ARBA" id="ARBA00022529"/>
    </source>
</evidence>
<keyword evidence="6" id="KW-0732">Signal</keyword>
<dbReference type="PANTHER" id="PTHR45828">
    <property type="entry name" value="CYTOCHROME B561/FERRIC REDUCTASE TRANSMEMBRANE"/>
    <property type="match status" value="1"/>
</dbReference>
<evidence type="ECO:0000313" key="10">
    <source>
        <dbReference type="EMBL" id="KAK7501874.1"/>
    </source>
</evidence>
<dbReference type="EMBL" id="JACVVK020000029">
    <property type="protein sequence ID" value="KAK7501874.1"/>
    <property type="molecule type" value="Genomic_DNA"/>
</dbReference>
<dbReference type="GO" id="GO:0045087">
    <property type="term" value="P:innate immune response"/>
    <property type="evidence" value="ECO:0007669"/>
    <property type="project" value="UniProtKB-KW"/>
</dbReference>
<dbReference type="InterPro" id="IPR002861">
    <property type="entry name" value="Reeler_dom"/>
</dbReference>
<comment type="caution">
    <text evidence="10">The sequence shown here is derived from an EMBL/GenBank/DDBJ whole genome shotgun (WGS) entry which is preliminary data.</text>
</comment>
<name>A0ABD0LQA8_9CAEN</name>
<sequence length="173" mass="18464">MALLVGVSEGYQNGARMTTDGPMEAMKSYCTTGNLRPGHGSMPQHTAAPFELIIAGQANNYRPKTPVEILLRAKPGKTFKGFFITADGSSSAGAVSGTWNMATPASNITKFCGITGMTHTTNNTKTEVKVMWTPPEGYHYGTIQFKATVVVNYNTFWTGVLSRPLSPPAGGKV</sequence>
<protein>
    <recommendedName>
        <fullName evidence="9">Reelin domain-containing protein</fullName>
    </recommendedName>
</protein>